<protein>
    <recommendedName>
        <fullName evidence="5">Secreted protein</fullName>
    </recommendedName>
</protein>
<feature type="compositionally biased region" description="Basic and acidic residues" evidence="1">
    <location>
        <begin position="127"/>
        <end position="144"/>
    </location>
</feature>
<dbReference type="Proteomes" id="UP001302126">
    <property type="component" value="Unassembled WGS sequence"/>
</dbReference>
<keyword evidence="4" id="KW-1185">Reference proteome</keyword>
<accession>A0AAN6WIR6</accession>
<proteinExistence type="predicted"/>
<evidence type="ECO:0000256" key="1">
    <source>
        <dbReference type="SAM" id="MobiDB-lite"/>
    </source>
</evidence>
<organism evidence="3 4">
    <name type="scientific">Podospora australis</name>
    <dbReference type="NCBI Taxonomy" id="1536484"/>
    <lineage>
        <taxon>Eukaryota</taxon>
        <taxon>Fungi</taxon>
        <taxon>Dikarya</taxon>
        <taxon>Ascomycota</taxon>
        <taxon>Pezizomycotina</taxon>
        <taxon>Sordariomycetes</taxon>
        <taxon>Sordariomycetidae</taxon>
        <taxon>Sordariales</taxon>
        <taxon>Podosporaceae</taxon>
        <taxon>Podospora</taxon>
    </lineage>
</organism>
<dbReference type="EMBL" id="MU864645">
    <property type="protein sequence ID" value="KAK4182534.1"/>
    <property type="molecule type" value="Genomic_DNA"/>
</dbReference>
<feature type="region of interest" description="Disordered" evidence="1">
    <location>
        <begin position="74"/>
        <end position="102"/>
    </location>
</feature>
<reference evidence="3" key="1">
    <citation type="journal article" date="2023" name="Mol. Phylogenet. Evol.">
        <title>Genome-scale phylogeny and comparative genomics of the fungal order Sordariales.</title>
        <authorList>
            <person name="Hensen N."/>
            <person name="Bonometti L."/>
            <person name="Westerberg I."/>
            <person name="Brannstrom I.O."/>
            <person name="Guillou S."/>
            <person name="Cros-Aarteil S."/>
            <person name="Calhoun S."/>
            <person name="Haridas S."/>
            <person name="Kuo A."/>
            <person name="Mondo S."/>
            <person name="Pangilinan J."/>
            <person name="Riley R."/>
            <person name="LaButti K."/>
            <person name="Andreopoulos B."/>
            <person name="Lipzen A."/>
            <person name="Chen C."/>
            <person name="Yan M."/>
            <person name="Daum C."/>
            <person name="Ng V."/>
            <person name="Clum A."/>
            <person name="Steindorff A."/>
            <person name="Ohm R.A."/>
            <person name="Martin F."/>
            <person name="Silar P."/>
            <person name="Natvig D.O."/>
            <person name="Lalanne C."/>
            <person name="Gautier V."/>
            <person name="Ament-Velasquez S.L."/>
            <person name="Kruys A."/>
            <person name="Hutchinson M.I."/>
            <person name="Powell A.J."/>
            <person name="Barry K."/>
            <person name="Miller A.N."/>
            <person name="Grigoriev I.V."/>
            <person name="Debuchy R."/>
            <person name="Gladieux P."/>
            <person name="Hiltunen Thoren M."/>
            <person name="Johannesson H."/>
        </authorList>
    </citation>
    <scope>NUCLEOTIDE SEQUENCE</scope>
    <source>
        <strain evidence="3">PSN309</strain>
    </source>
</reference>
<evidence type="ECO:0000313" key="3">
    <source>
        <dbReference type="EMBL" id="KAK4182534.1"/>
    </source>
</evidence>
<feature type="chain" id="PRO_5043045616" description="Secreted protein" evidence="2">
    <location>
        <begin position="19"/>
        <end position="312"/>
    </location>
</feature>
<evidence type="ECO:0000256" key="2">
    <source>
        <dbReference type="SAM" id="SignalP"/>
    </source>
</evidence>
<keyword evidence="2" id="KW-0732">Signal</keyword>
<comment type="caution">
    <text evidence="3">The sequence shown here is derived from an EMBL/GenBank/DDBJ whole genome shotgun (WGS) entry which is preliminary data.</text>
</comment>
<feature type="region of interest" description="Disordered" evidence="1">
    <location>
        <begin position="119"/>
        <end position="148"/>
    </location>
</feature>
<dbReference type="AlphaFoldDB" id="A0AAN6WIR6"/>
<name>A0AAN6WIR6_9PEZI</name>
<sequence length="312" mass="34023">MALVVLCIFSRSIWLACGGHKPCSNDSSQIQIRFSCPFLSTTVNCSSNSGAKRAGGSAKSATTFCLQRNRTTNHEPRTTKTFSNHVHPSHSSPHNAAFPETDTEDDAADAHRMRTWPKVSPPIERTTNTEKIGRVGPPRSDRRRNSLKHPATNATFFCLQRDTGTHLARIPLAVVGNLSADSPAMVTFEELGREGVRDWGISAPFRVAPAVPMLPCPRPLNSSTTWKMQKHSHAAHQHTASVSVPEKQRGLCISSDTCEPFSVKIPLLASLGAWLARGRGIPRTCQSAFPCSVPHVPSFCVLDLPGRRHTGH</sequence>
<evidence type="ECO:0000313" key="4">
    <source>
        <dbReference type="Proteomes" id="UP001302126"/>
    </source>
</evidence>
<feature type="compositionally biased region" description="Low complexity" evidence="1">
    <location>
        <begin position="83"/>
        <end position="95"/>
    </location>
</feature>
<gene>
    <name evidence="3" type="ORF">QBC35DRAFT_158232</name>
</gene>
<evidence type="ECO:0008006" key="5">
    <source>
        <dbReference type="Google" id="ProtNLM"/>
    </source>
</evidence>
<reference evidence="3" key="2">
    <citation type="submission" date="2023-05" db="EMBL/GenBank/DDBJ databases">
        <authorList>
            <consortium name="Lawrence Berkeley National Laboratory"/>
            <person name="Steindorff A."/>
            <person name="Hensen N."/>
            <person name="Bonometti L."/>
            <person name="Westerberg I."/>
            <person name="Brannstrom I.O."/>
            <person name="Guillou S."/>
            <person name="Cros-Aarteil S."/>
            <person name="Calhoun S."/>
            <person name="Haridas S."/>
            <person name="Kuo A."/>
            <person name="Mondo S."/>
            <person name="Pangilinan J."/>
            <person name="Riley R."/>
            <person name="Labutti K."/>
            <person name="Andreopoulos B."/>
            <person name="Lipzen A."/>
            <person name="Chen C."/>
            <person name="Yanf M."/>
            <person name="Daum C."/>
            <person name="Ng V."/>
            <person name="Clum A."/>
            <person name="Ohm R."/>
            <person name="Martin F."/>
            <person name="Silar P."/>
            <person name="Natvig D."/>
            <person name="Lalanne C."/>
            <person name="Gautier V."/>
            <person name="Ament-Velasquez S.L."/>
            <person name="Kruys A."/>
            <person name="Hutchinson M.I."/>
            <person name="Powell A.J."/>
            <person name="Barry K."/>
            <person name="Miller A.N."/>
            <person name="Grigoriev I.V."/>
            <person name="Debuchy R."/>
            <person name="Gladieux P."/>
            <person name="Thoren M.H."/>
            <person name="Johannesson H."/>
        </authorList>
    </citation>
    <scope>NUCLEOTIDE SEQUENCE</scope>
    <source>
        <strain evidence="3">PSN309</strain>
    </source>
</reference>
<feature type="signal peptide" evidence="2">
    <location>
        <begin position="1"/>
        <end position="18"/>
    </location>
</feature>